<gene>
    <name evidence="2" type="ORF">A2110_02835</name>
</gene>
<protein>
    <submittedName>
        <fullName evidence="2">Uncharacterized protein</fullName>
    </submittedName>
</protein>
<dbReference type="EMBL" id="MFKH01000010">
    <property type="protein sequence ID" value="OGG37496.1"/>
    <property type="molecule type" value="Genomic_DNA"/>
</dbReference>
<feature type="region of interest" description="Disordered" evidence="1">
    <location>
        <begin position="1"/>
        <end position="36"/>
    </location>
</feature>
<evidence type="ECO:0000313" key="3">
    <source>
        <dbReference type="Proteomes" id="UP000176273"/>
    </source>
</evidence>
<organism evidence="2 3">
    <name type="scientific">Candidatus Jorgensenbacteria bacterium GWA1_54_12</name>
    <dbReference type="NCBI Taxonomy" id="1798468"/>
    <lineage>
        <taxon>Bacteria</taxon>
        <taxon>Candidatus Joergenseniibacteriota</taxon>
    </lineage>
</organism>
<proteinExistence type="predicted"/>
<sequence length="81" mass="9163">MSIETPKVPPLEKPEEGPITESGLQSEARKEKSVTERIVQIEGEERAARRLRDVSRADALARERADLIARRNESLRKVQGK</sequence>
<dbReference type="Proteomes" id="UP000176273">
    <property type="component" value="Unassembled WGS sequence"/>
</dbReference>
<accession>A0A1F6BKN3</accession>
<name>A0A1F6BKN3_9BACT</name>
<dbReference type="STRING" id="1798468.A2110_02835"/>
<dbReference type="AlphaFoldDB" id="A0A1F6BKN3"/>
<reference evidence="2 3" key="1">
    <citation type="journal article" date="2016" name="Nat. Commun.">
        <title>Thousands of microbial genomes shed light on interconnected biogeochemical processes in an aquifer system.</title>
        <authorList>
            <person name="Anantharaman K."/>
            <person name="Brown C.T."/>
            <person name="Hug L.A."/>
            <person name="Sharon I."/>
            <person name="Castelle C.J."/>
            <person name="Probst A.J."/>
            <person name="Thomas B.C."/>
            <person name="Singh A."/>
            <person name="Wilkins M.J."/>
            <person name="Karaoz U."/>
            <person name="Brodie E.L."/>
            <person name="Williams K.H."/>
            <person name="Hubbard S.S."/>
            <person name="Banfield J.F."/>
        </authorList>
    </citation>
    <scope>NUCLEOTIDE SEQUENCE [LARGE SCALE GENOMIC DNA]</scope>
</reference>
<evidence type="ECO:0000313" key="2">
    <source>
        <dbReference type="EMBL" id="OGG37496.1"/>
    </source>
</evidence>
<comment type="caution">
    <text evidence="2">The sequence shown here is derived from an EMBL/GenBank/DDBJ whole genome shotgun (WGS) entry which is preliminary data.</text>
</comment>
<evidence type="ECO:0000256" key="1">
    <source>
        <dbReference type="SAM" id="MobiDB-lite"/>
    </source>
</evidence>